<dbReference type="OrthoDB" id="120499at2"/>
<gene>
    <name evidence="1" type="ORF">D0Y96_05010</name>
</gene>
<reference evidence="1 2" key="1">
    <citation type="submission" date="2018-08" db="EMBL/GenBank/DDBJ databases">
        <title>Acidipila sp. 4G-K13, an acidobacterium isolated from forest soil.</title>
        <authorList>
            <person name="Gao Z.-H."/>
            <person name="Qiu L.-H."/>
        </authorList>
    </citation>
    <scope>NUCLEOTIDE SEQUENCE [LARGE SCALE GENOMIC DNA]</scope>
    <source>
        <strain evidence="1 2">4G-K13</strain>
    </source>
</reference>
<accession>A0A372IRG2</accession>
<dbReference type="Proteomes" id="UP000264702">
    <property type="component" value="Unassembled WGS sequence"/>
</dbReference>
<keyword evidence="2" id="KW-1185">Reference proteome</keyword>
<comment type="caution">
    <text evidence="1">The sequence shown here is derived from an EMBL/GenBank/DDBJ whole genome shotgun (WGS) entry which is preliminary data.</text>
</comment>
<evidence type="ECO:0008006" key="3">
    <source>
        <dbReference type="Google" id="ProtNLM"/>
    </source>
</evidence>
<sequence>MGNTALLVTTIEGVEECAAELARQLHLMIDVAAGRKAALTLLGRREYAVVIVDRAVTESDPDGAELLWKHAGLAVPLEVNFAISGAARLVREVRAALARREQEQLLATQAAVAAVDSELKDAVTGFLLQSQLALAEKDIPPGLEAKLKQMAELAGALRQRLEAPDGTGRA</sequence>
<proteinExistence type="predicted"/>
<evidence type="ECO:0000313" key="2">
    <source>
        <dbReference type="Proteomes" id="UP000264702"/>
    </source>
</evidence>
<evidence type="ECO:0000313" key="1">
    <source>
        <dbReference type="EMBL" id="RFU17505.1"/>
    </source>
</evidence>
<name>A0A372IRG2_9BACT</name>
<dbReference type="AlphaFoldDB" id="A0A372IRG2"/>
<organism evidence="1 2">
    <name type="scientific">Paracidobacterium acidisoli</name>
    <dbReference type="NCBI Taxonomy" id="2303751"/>
    <lineage>
        <taxon>Bacteria</taxon>
        <taxon>Pseudomonadati</taxon>
        <taxon>Acidobacteriota</taxon>
        <taxon>Terriglobia</taxon>
        <taxon>Terriglobales</taxon>
        <taxon>Acidobacteriaceae</taxon>
        <taxon>Paracidobacterium</taxon>
    </lineage>
</organism>
<dbReference type="RefSeq" id="WP_117298257.1">
    <property type="nucleotide sequence ID" value="NZ_QVQT02000002.1"/>
</dbReference>
<protein>
    <recommendedName>
        <fullName evidence="3">ANTAR domain-containing protein</fullName>
    </recommendedName>
</protein>
<dbReference type="EMBL" id="QVQT01000002">
    <property type="protein sequence ID" value="RFU17505.1"/>
    <property type="molecule type" value="Genomic_DNA"/>
</dbReference>